<dbReference type="Proteomes" id="UP000005496">
    <property type="component" value="Unassembled WGS sequence"/>
</dbReference>
<proteinExistence type="predicted"/>
<dbReference type="InterPro" id="IPR027417">
    <property type="entry name" value="P-loop_NTPase"/>
</dbReference>
<reference evidence="2" key="1">
    <citation type="submission" date="2010-05" db="EMBL/GenBank/DDBJ databases">
        <title>The draft genome of Desulfonatronospira thiodismutans ASO3-1.</title>
        <authorList>
            <consortium name="US DOE Joint Genome Institute (JGI-PGF)"/>
            <person name="Lucas S."/>
            <person name="Copeland A."/>
            <person name="Lapidus A."/>
            <person name="Cheng J.-F."/>
            <person name="Bruce D."/>
            <person name="Goodwin L."/>
            <person name="Pitluck S."/>
            <person name="Chertkov O."/>
            <person name="Brettin T."/>
            <person name="Detter J.C."/>
            <person name="Han C."/>
            <person name="Land M.L."/>
            <person name="Hauser L."/>
            <person name="Kyrpides N."/>
            <person name="Mikhailova N."/>
            <person name="Muyzer G."/>
            <person name="Woyke T."/>
        </authorList>
    </citation>
    <scope>NUCLEOTIDE SEQUENCE [LARGE SCALE GENOMIC DNA]</scope>
    <source>
        <strain evidence="2">ASO3-1</strain>
    </source>
</reference>
<comment type="caution">
    <text evidence="2">The sequence shown here is derived from an EMBL/GenBank/DDBJ whole genome shotgun (WGS) entry which is preliminary data.</text>
</comment>
<evidence type="ECO:0000313" key="3">
    <source>
        <dbReference type="Proteomes" id="UP000005496"/>
    </source>
</evidence>
<dbReference type="EMBL" id="ACJN02000004">
    <property type="protein sequence ID" value="EFI33071.1"/>
    <property type="molecule type" value="Genomic_DNA"/>
</dbReference>
<organism evidence="2 3">
    <name type="scientific">Desulfonatronospira thiodismutans ASO3-1</name>
    <dbReference type="NCBI Taxonomy" id="555779"/>
    <lineage>
        <taxon>Bacteria</taxon>
        <taxon>Pseudomonadati</taxon>
        <taxon>Thermodesulfobacteriota</taxon>
        <taxon>Desulfovibrionia</taxon>
        <taxon>Desulfovibrionales</taxon>
        <taxon>Desulfonatronovibrionaceae</taxon>
        <taxon>Desulfonatronospira</taxon>
    </lineage>
</organism>
<dbReference type="AlphaFoldDB" id="D6SUU1"/>
<feature type="domain" description="Type IV secretion system coupling protein TraD DNA-binding" evidence="1">
    <location>
        <begin position="328"/>
        <end position="416"/>
    </location>
</feature>
<accession>D6SUU1</accession>
<dbReference type="Gene3D" id="3.40.50.300">
    <property type="entry name" value="P-loop containing nucleotide triphosphate hydrolases"/>
    <property type="match status" value="1"/>
</dbReference>
<dbReference type="SUPFAM" id="SSF52540">
    <property type="entry name" value="P-loop containing nucleoside triphosphate hydrolases"/>
    <property type="match status" value="1"/>
</dbReference>
<dbReference type="eggNOG" id="COG0433">
    <property type="taxonomic scope" value="Bacteria"/>
</dbReference>
<protein>
    <recommendedName>
        <fullName evidence="1">Type IV secretion system coupling protein TraD DNA-binding domain-containing protein</fullName>
    </recommendedName>
</protein>
<dbReference type="InterPro" id="IPR019476">
    <property type="entry name" value="T4SS_TraD_DNA-bd"/>
</dbReference>
<sequence>MSQKKHDCRMGFVAHNNGQGQSKKKGAGNKAVANHVVSFDSGDSVSMDEAVHNQIVFGNTGCGKTSSVILPSLSNLMAKKMGGLVFDIKNNFTHHVRKLAHIHGRLKDVVEIGSFDSASPVNILAGLGDKEMEETLDSMIVTQFSESRNAEWIHKGARITKQCARVLRDLDRAMPGKGFAPSLALLSMMLNDEELSGHIWELWKEKVQDTGNRNAKLSQEVESDRFNILISKSIKNDKKDKDMEQQIAWRLAVPRKFLDGFSEGSLADNLSADRGDPLDLEELIFKQKKIVVLRFSPRYGSPGTRLARLVKEMFYNTVYSRFGEQDKKDTQEKVFNIMDEFQDIINLDENSSMDDFSWISKSREFGVINIAATQTMSSLYRSKVEYRVRAMLANFSTKIIMQTDDPATQEWVSRCFATNPLLSDLGPAETAVLRFKLPERRYEMYVDCLQKAHDSCKEMLDKAPAPPAAKASKKKGFNADKLYSRVTKHVMAY</sequence>
<dbReference type="Pfam" id="PF10412">
    <property type="entry name" value="TrwB_AAD_bind"/>
    <property type="match status" value="1"/>
</dbReference>
<dbReference type="RefSeq" id="WP_008871764.1">
    <property type="nucleotide sequence ID" value="NZ_ACJN02000004.1"/>
</dbReference>
<gene>
    <name evidence="2" type="ORF">Dthio_PD0385</name>
</gene>
<dbReference type="OrthoDB" id="5355804at2"/>
<evidence type="ECO:0000313" key="2">
    <source>
        <dbReference type="EMBL" id="EFI33071.1"/>
    </source>
</evidence>
<evidence type="ECO:0000259" key="1">
    <source>
        <dbReference type="Pfam" id="PF10412"/>
    </source>
</evidence>
<dbReference type="CDD" id="cd01127">
    <property type="entry name" value="TrwB_TraG_TraD_VirD4"/>
    <property type="match status" value="1"/>
</dbReference>
<keyword evidence="3" id="KW-1185">Reference proteome</keyword>
<name>D6SUU1_9BACT</name>